<dbReference type="Gene3D" id="3.40.50.1010">
    <property type="entry name" value="5'-nuclease"/>
    <property type="match status" value="1"/>
</dbReference>
<feature type="binding site" evidence="5">
    <location>
        <position position="12"/>
    </location>
    <ligand>
        <name>Mg(2+)</name>
        <dbReference type="ChEBI" id="CHEBI:18420"/>
    </ligand>
</feature>
<evidence type="ECO:0000256" key="5">
    <source>
        <dbReference type="HAMAP-Rule" id="MF_00265"/>
    </source>
</evidence>
<sequence length="149" mass="16733">MNGMTERLIYLDVNVFIYAVEGGGEIADPLRSLFDLFRTRRAIGVTSELTLAEVLAGAIDVRRRTYLNLIVWSRIFDLQPVTRDVLVETAEYRKHSGMPRLPDAIHVVTAIRAGCRSILSADARLRLPNGFSLILPNRDNLLRLVGEIT</sequence>
<dbReference type="Pfam" id="PF01850">
    <property type="entry name" value="PIN"/>
    <property type="match status" value="1"/>
</dbReference>
<keyword evidence="5" id="KW-0800">Toxin</keyword>
<dbReference type="HAMAP" id="MF_00265">
    <property type="entry name" value="VapC_Nob1"/>
    <property type="match status" value="1"/>
</dbReference>
<dbReference type="GO" id="GO:0004540">
    <property type="term" value="F:RNA nuclease activity"/>
    <property type="evidence" value="ECO:0007669"/>
    <property type="project" value="InterPro"/>
</dbReference>
<keyword evidence="4 5" id="KW-0378">Hydrolase</keyword>
<reference evidence="7 8" key="1">
    <citation type="submission" date="2019-08" db="EMBL/GenBank/DDBJ databases">
        <title>Bradyrhizobium hipponensis sp. nov., a rhizobium isolated from a Lupinus angustifolius root nodule in Tunisia.</title>
        <authorList>
            <person name="Off K."/>
            <person name="Rejili M."/>
            <person name="Mars M."/>
            <person name="Brachmann A."/>
            <person name="Marin M."/>
        </authorList>
    </citation>
    <scope>NUCLEOTIDE SEQUENCE [LARGE SCALE GENOMIC DNA]</scope>
    <source>
        <strain evidence="7 8">CTAW11</strain>
    </source>
</reference>
<keyword evidence="2 5" id="KW-0540">Nuclease</keyword>
<dbReference type="GO" id="GO:0000287">
    <property type="term" value="F:magnesium ion binding"/>
    <property type="evidence" value="ECO:0007669"/>
    <property type="project" value="UniProtKB-UniRule"/>
</dbReference>
<accession>A0A5S4W6N1</accession>
<evidence type="ECO:0000256" key="2">
    <source>
        <dbReference type="ARBA" id="ARBA00022722"/>
    </source>
</evidence>
<evidence type="ECO:0000256" key="4">
    <source>
        <dbReference type="ARBA" id="ARBA00022801"/>
    </source>
</evidence>
<evidence type="ECO:0000313" key="7">
    <source>
        <dbReference type="EMBL" id="TYL74861.1"/>
    </source>
</evidence>
<organism evidence="7 8">
    <name type="scientific">Bradyrhizobium cytisi</name>
    <dbReference type="NCBI Taxonomy" id="515489"/>
    <lineage>
        <taxon>Bacteria</taxon>
        <taxon>Pseudomonadati</taxon>
        <taxon>Pseudomonadota</taxon>
        <taxon>Alphaproteobacteria</taxon>
        <taxon>Hyphomicrobiales</taxon>
        <taxon>Nitrobacteraceae</taxon>
        <taxon>Bradyrhizobium</taxon>
    </lineage>
</organism>
<dbReference type="InterPro" id="IPR029060">
    <property type="entry name" value="PIN-like_dom_sf"/>
</dbReference>
<dbReference type="InterPro" id="IPR002716">
    <property type="entry name" value="PIN_dom"/>
</dbReference>
<dbReference type="GO" id="GO:0016787">
    <property type="term" value="F:hydrolase activity"/>
    <property type="evidence" value="ECO:0007669"/>
    <property type="project" value="UniProtKB-KW"/>
</dbReference>
<protein>
    <recommendedName>
        <fullName evidence="5">Ribonuclease VapC</fullName>
        <shortName evidence="5">RNase VapC</shortName>
        <ecNumber evidence="5">3.1.-.-</ecNumber>
    </recommendedName>
    <alternativeName>
        <fullName evidence="5">Toxin VapC</fullName>
    </alternativeName>
</protein>
<keyword evidence="5" id="KW-0460">Magnesium</keyword>
<proteinExistence type="inferred from homology"/>
<dbReference type="AlphaFoldDB" id="A0A5S4W6N1"/>
<keyword evidence="1 5" id="KW-1277">Toxin-antitoxin system</keyword>
<name>A0A5S4W6N1_9BRAD</name>
<dbReference type="InterPro" id="IPR022907">
    <property type="entry name" value="VapC_family"/>
</dbReference>
<gene>
    <name evidence="5" type="primary">vapC</name>
    <name evidence="7" type="ORF">FXB38_33915</name>
</gene>
<comment type="similarity">
    <text evidence="5">Belongs to the PINc/VapC protein family.</text>
</comment>
<dbReference type="EMBL" id="VSSR01000069">
    <property type="protein sequence ID" value="TYL74861.1"/>
    <property type="molecule type" value="Genomic_DNA"/>
</dbReference>
<evidence type="ECO:0000313" key="8">
    <source>
        <dbReference type="Proteomes" id="UP000324853"/>
    </source>
</evidence>
<evidence type="ECO:0000259" key="6">
    <source>
        <dbReference type="Pfam" id="PF01850"/>
    </source>
</evidence>
<keyword evidence="8" id="KW-1185">Reference proteome</keyword>
<dbReference type="SUPFAM" id="SSF88723">
    <property type="entry name" value="PIN domain-like"/>
    <property type="match status" value="1"/>
</dbReference>
<feature type="binding site" evidence="5">
    <location>
        <position position="103"/>
    </location>
    <ligand>
        <name>Mg(2+)</name>
        <dbReference type="ChEBI" id="CHEBI:18420"/>
    </ligand>
</feature>
<dbReference type="EC" id="3.1.-.-" evidence="5"/>
<evidence type="ECO:0000256" key="3">
    <source>
        <dbReference type="ARBA" id="ARBA00022723"/>
    </source>
</evidence>
<comment type="cofactor">
    <cofactor evidence="5">
        <name>Mg(2+)</name>
        <dbReference type="ChEBI" id="CHEBI:18420"/>
    </cofactor>
</comment>
<dbReference type="GO" id="GO:0090729">
    <property type="term" value="F:toxin activity"/>
    <property type="evidence" value="ECO:0007669"/>
    <property type="project" value="UniProtKB-KW"/>
</dbReference>
<dbReference type="Proteomes" id="UP000324853">
    <property type="component" value="Unassembled WGS sequence"/>
</dbReference>
<comment type="caution">
    <text evidence="7">The sequence shown here is derived from an EMBL/GenBank/DDBJ whole genome shotgun (WGS) entry which is preliminary data.</text>
</comment>
<feature type="domain" description="PIN" evidence="6">
    <location>
        <begin position="9"/>
        <end position="126"/>
    </location>
</feature>
<comment type="function">
    <text evidence="5">Toxic component of a toxin-antitoxin (TA) system. An RNase.</text>
</comment>
<dbReference type="OrthoDB" id="574461at2"/>
<evidence type="ECO:0000256" key="1">
    <source>
        <dbReference type="ARBA" id="ARBA00022649"/>
    </source>
</evidence>
<keyword evidence="3 5" id="KW-0479">Metal-binding</keyword>